<evidence type="ECO:0000313" key="2">
    <source>
        <dbReference type="EMBL" id="AMP41553.1"/>
    </source>
</evidence>
<proteinExistence type="predicted"/>
<dbReference type="EMBL" id="KU221505">
    <property type="protein sequence ID" value="AMP41553.1"/>
    <property type="molecule type" value="Genomic_DNA"/>
</dbReference>
<evidence type="ECO:0000256" key="1">
    <source>
        <dbReference type="SAM" id="MobiDB-lite"/>
    </source>
</evidence>
<dbReference type="AlphaFoldDB" id="A0A142BTW5"/>
<reference evidence="2" key="1">
    <citation type="submission" date="2015-12" db="EMBL/GenBank/DDBJ databases">
        <authorList>
            <person name="Shamseldin A."/>
            <person name="Moawad H."/>
            <person name="Abd El-Rahim W.M."/>
            <person name="Sadowsky M.J."/>
        </authorList>
    </citation>
    <scope>NUCLEOTIDE SEQUENCE</scope>
</reference>
<accession>A0A142BTW5</accession>
<protein>
    <submittedName>
        <fullName evidence="2">Magnetosome protein Mad10</fullName>
    </submittedName>
</protein>
<feature type="region of interest" description="Disordered" evidence="1">
    <location>
        <begin position="179"/>
        <end position="199"/>
    </location>
</feature>
<organism evidence="2">
    <name type="scientific">uncultured Nitrospirota bacterium</name>
    <dbReference type="NCBI Taxonomy" id="170969"/>
    <lineage>
        <taxon>Bacteria</taxon>
        <taxon>Pseudomonadati</taxon>
        <taxon>Nitrospirota</taxon>
        <taxon>environmental samples</taxon>
    </lineage>
</organism>
<name>A0A142BTW5_9BACT</name>
<sequence length="199" mass="21797">MEKGLRYKILHMGDYMVDLIDKVSDAAKASAKGVILTYDIRDLRGKKNDILLRLGKRLTECRNLDHGVFVSRDEELTRLFEEFDDVAGRTEALLKDRNQRLYPSTSACSGEEAGVDQTSPYVHSTDELKGAVDVTLAVEVVSEPIVISEPFETAAEDVITESADASAGDIISEPVIGSIVAGDKNDDQAQDDYTQNEGV</sequence>